<evidence type="ECO:0000313" key="2">
    <source>
        <dbReference type="EMBL" id="CAE0249289.1"/>
    </source>
</evidence>
<feature type="compositionally biased region" description="Basic and acidic residues" evidence="1">
    <location>
        <begin position="159"/>
        <end position="169"/>
    </location>
</feature>
<proteinExistence type="predicted"/>
<sequence>METASTTSFAYNSPSTPVRVYDVNDAHNLFTPTSDRYAPEMEEENTSYSSFWGPCSPPRSEYNCSEFSQRLSHSPYAFSAYDDQERWCGDSSSLSPRGFTMQDEVGYNDPNSFIEPSSTFDFDSIGPIFGTIASATMLTSARSTVEEEPAVCPPVDPVSESKESGEHEFTMPTSARSTDEEEPAAYPAFDPVNESEESGEDEFTTVGDNPFPQEGNQPQERRSVSSAAAVAFGHPEDDRPSQRQKESLPIKATTLPESLDIASAAFKKKGNRIFKDGSKVAVQVGLAATLQLLFKKGCFSAGMEGQEQPKIGEEELLSNVETRLKEHERGPYKGVVKALLGKFQATGKKSKYFNWKRWLRAGLDAMPALFEITSYKKTQVRHFTLQTKWGHIDEGRMNERTMSVIDFINSEVRRSGEVEDI</sequence>
<dbReference type="AlphaFoldDB" id="A0A7S3G7J8"/>
<protein>
    <submittedName>
        <fullName evidence="2">Uncharacterized protein</fullName>
    </submittedName>
</protein>
<accession>A0A7S3G7J8</accession>
<feature type="region of interest" description="Disordered" evidence="1">
    <location>
        <begin position="145"/>
        <end position="252"/>
    </location>
</feature>
<organism evidence="2">
    <name type="scientific">Palpitomonas bilix</name>
    <dbReference type="NCBI Taxonomy" id="652834"/>
    <lineage>
        <taxon>Eukaryota</taxon>
        <taxon>Eukaryota incertae sedis</taxon>
    </lineage>
</organism>
<feature type="compositionally biased region" description="Basic and acidic residues" evidence="1">
    <location>
        <begin position="234"/>
        <end position="248"/>
    </location>
</feature>
<dbReference type="EMBL" id="HBIB01017720">
    <property type="protein sequence ID" value="CAE0249289.1"/>
    <property type="molecule type" value="Transcribed_RNA"/>
</dbReference>
<reference evidence="2" key="1">
    <citation type="submission" date="2021-01" db="EMBL/GenBank/DDBJ databases">
        <authorList>
            <person name="Corre E."/>
            <person name="Pelletier E."/>
            <person name="Niang G."/>
            <person name="Scheremetjew M."/>
            <person name="Finn R."/>
            <person name="Kale V."/>
            <person name="Holt S."/>
            <person name="Cochrane G."/>
            <person name="Meng A."/>
            <person name="Brown T."/>
            <person name="Cohen L."/>
        </authorList>
    </citation>
    <scope>NUCLEOTIDE SEQUENCE</scope>
    <source>
        <strain evidence="2">NIES-2562</strain>
    </source>
</reference>
<name>A0A7S3G7J8_9EUKA</name>
<feature type="compositionally biased region" description="Acidic residues" evidence="1">
    <location>
        <begin position="193"/>
        <end position="203"/>
    </location>
</feature>
<gene>
    <name evidence="2" type="ORF">PBIL07802_LOCUS11488</name>
</gene>
<evidence type="ECO:0000256" key="1">
    <source>
        <dbReference type="SAM" id="MobiDB-lite"/>
    </source>
</evidence>